<dbReference type="CDD" id="cd06661">
    <property type="entry name" value="GGCT_like"/>
    <property type="match status" value="1"/>
</dbReference>
<dbReference type="RefSeq" id="XP_016604934.1">
    <property type="nucleotide sequence ID" value="XM_016755880.1"/>
</dbReference>
<name>A0A0L0H7F1_SPIPD</name>
<dbReference type="SUPFAM" id="SSF110857">
    <property type="entry name" value="Gamma-glutamyl cyclotransferase-like"/>
    <property type="match status" value="1"/>
</dbReference>
<protein>
    <recommendedName>
        <fullName evidence="4">Gamma-glutamylcyclotransferase AIG2-like domain-containing protein</fullName>
    </recommendedName>
</protein>
<feature type="region of interest" description="Disordered" evidence="1">
    <location>
        <begin position="34"/>
        <end position="55"/>
    </location>
</feature>
<evidence type="ECO:0008006" key="4">
    <source>
        <dbReference type="Google" id="ProtNLM"/>
    </source>
</evidence>
<dbReference type="InterPro" id="IPR036568">
    <property type="entry name" value="GGCT-like_sf"/>
</dbReference>
<evidence type="ECO:0000256" key="1">
    <source>
        <dbReference type="SAM" id="MobiDB-lite"/>
    </source>
</evidence>
<dbReference type="AlphaFoldDB" id="A0A0L0H7F1"/>
<dbReference type="OrthoDB" id="6161812at2759"/>
<keyword evidence="3" id="KW-1185">Reference proteome</keyword>
<organism evidence="2 3">
    <name type="scientific">Spizellomyces punctatus (strain DAOM BR117)</name>
    <dbReference type="NCBI Taxonomy" id="645134"/>
    <lineage>
        <taxon>Eukaryota</taxon>
        <taxon>Fungi</taxon>
        <taxon>Fungi incertae sedis</taxon>
        <taxon>Chytridiomycota</taxon>
        <taxon>Chytridiomycota incertae sedis</taxon>
        <taxon>Chytridiomycetes</taxon>
        <taxon>Spizellomycetales</taxon>
        <taxon>Spizellomycetaceae</taxon>
        <taxon>Spizellomyces</taxon>
    </lineage>
</organism>
<evidence type="ECO:0000313" key="2">
    <source>
        <dbReference type="EMBL" id="KNC96894.1"/>
    </source>
</evidence>
<dbReference type="GeneID" id="27690919"/>
<dbReference type="eggNOG" id="ENOG502S5FC">
    <property type="taxonomic scope" value="Eukaryota"/>
</dbReference>
<accession>A0A0L0H7F1</accession>
<sequence length="336" mass="37687">MHLPPQHSPPSRRSAAISVHVSFDFLCPLIAQPARQHHHHRRTDRRKSGFLQSEPTIIRRGRKGSMVLLRLAPASTKGLFPRRICKTQASKLHITPSQNATERPFPLFSSPAAKVKHYLFGYGSLINPQSRLRTVATPTIAIPVLVHGLERSWSYNCTRKQYTAVGVRRATKCALSDEPATCNGVLIPIENPHSELPKLDDRESNYIRSTISLSDISFLYPSQSRLSDNAIVWVYELPPTPAPFTPTPCTPIPQSYVDCILAGCLLYGTTFAHEFVRLTKGWDSGTWLNDRHAAMDVQRYVRNRECGETMSVEPDVVDNMLREIVPSALSMRVDVA</sequence>
<proteinExistence type="predicted"/>
<evidence type="ECO:0000313" key="3">
    <source>
        <dbReference type="Proteomes" id="UP000053201"/>
    </source>
</evidence>
<feature type="compositionally biased region" description="Basic residues" evidence="1">
    <location>
        <begin position="35"/>
        <end position="45"/>
    </location>
</feature>
<reference evidence="2 3" key="1">
    <citation type="submission" date="2009-08" db="EMBL/GenBank/DDBJ databases">
        <title>The Genome Sequence of Spizellomyces punctatus strain DAOM BR117.</title>
        <authorList>
            <consortium name="The Broad Institute Genome Sequencing Platform"/>
            <person name="Russ C."/>
            <person name="Cuomo C."/>
            <person name="Shea T."/>
            <person name="Young S.K."/>
            <person name="Zeng Q."/>
            <person name="Koehrsen M."/>
            <person name="Haas B."/>
            <person name="Borodovsky M."/>
            <person name="Guigo R."/>
            <person name="Alvarado L."/>
            <person name="Berlin A."/>
            <person name="Bochicchio J."/>
            <person name="Borenstein D."/>
            <person name="Chapman S."/>
            <person name="Chen Z."/>
            <person name="Engels R."/>
            <person name="Freedman E."/>
            <person name="Gellesch M."/>
            <person name="Goldberg J."/>
            <person name="Griggs A."/>
            <person name="Gujja S."/>
            <person name="Heiman D."/>
            <person name="Hepburn T."/>
            <person name="Howarth C."/>
            <person name="Jen D."/>
            <person name="Larson L."/>
            <person name="Lewis B."/>
            <person name="Mehta T."/>
            <person name="Park D."/>
            <person name="Pearson M."/>
            <person name="Roberts A."/>
            <person name="Saif S."/>
            <person name="Shenoy N."/>
            <person name="Sisk P."/>
            <person name="Stolte C."/>
            <person name="Sykes S."/>
            <person name="Thomson T."/>
            <person name="Walk T."/>
            <person name="White J."/>
            <person name="Yandava C."/>
            <person name="Burger G."/>
            <person name="Gray M.W."/>
            <person name="Holland P.W.H."/>
            <person name="King N."/>
            <person name="Lang F.B.F."/>
            <person name="Roger A.J."/>
            <person name="Ruiz-Trillo I."/>
            <person name="Lander E."/>
            <person name="Nusbaum C."/>
        </authorList>
    </citation>
    <scope>NUCLEOTIDE SEQUENCE [LARGE SCALE GENOMIC DNA]</scope>
    <source>
        <strain evidence="2 3">DAOM BR117</strain>
    </source>
</reference>
<dbReference type="InterPro" id="IPR013024">
    <property type="entry name" value="GGCT-like"/>
</dbReference>
<dbReference type="InParanoid" id="A0A0L0H7F1"/>
<dbReference type="Proteomes" id="UP000053201">
    <property type="component" value="Unassembled WGS sequence"/>
</dbReference>
<dbReference type="EMBL" id="KQ257466">
    <property type="protein sequence ID" value="KNC96894.1"/>
    <property type="molecule type" value="Genomic_DNA"/>
</dbReference>
<dbReference type="VEuPathDB" id="FungiDB:SPPG_07722"/>
<gene>
    <name evidence="2" type="ORF">SPPG_07722</name>
</gene>